<dbReference type="Gene3D" id="3.40.50.300">
    <property type="entry name" value="P-loop containing nucleotide triphosphate hydrolases"/>
    <property type="match status" value="1"/>
</dbReference>
<dbReference type="InterPro" id="IPR008144">
    <property type="entry name" value="Guanylate_kin-like_dom"/>
</dbReference>
<evidence type="ECO:0000256" key="1">
    <source>
        <dbReference type="ARBA" id="ARBA00000373"/>
    </source>
</evidence>
<gene>
    <name evidence="6" type="primary">phnN</name>
    <name evidence="8" type="ORF">GGQ68_003856</name>
</gene>
<evidence type="ECO:0000256" key="6">
    <source>
        <dbReference type="HAMAP-Rule" id="MF_00836"/>
    </source>
</evidence>
<evidence type="ECO:0000256" key="2">
    <source>
        <dbReference type="ARBA" id="ARBA00005069"/>
    </source>
</evidence>
<dbReference type="PANTHER" id="PTHR23117">
    <property type="entry name" value="GUANYLATE KINASE-RELATED"/>
    <property type="match status" value="1"/>
</dbReference>
<dbReference type="GO" id="GO:0005829">
    <property type="term" value="C:cytosol"/>
    <property type="evidence" value="ECO:0007669"/>
    <property type="project" value="TreeGrafter"/>
</dbReference>
<keyword evidence="5 6" id="KW-0067">ATP-binding</keyword>
<comment type="function">
    <text evidence="6">Catalyzes the phosphorylation of ribose 1,5-bisphosphate to 5-phospho-D-ribosyl alpha-1-diphosphate (PRPP).</text>
</comment>
<comment type="pathway">
    <text evidence="2 6">Metabolic intermediate biosynthesis; 5-phospho-alpha-D-ribose 1-diphosphate biosynthesis; 5-phospho-alpha-D-ribose 1-diphosphate from D-ribose 5-phosphate (route II): step 3/3.</text>
</comment>
<feature type="binding site" evidence="6">
    <location>
        <begin position="10"/>
        <end position="17"/>
    </location>
    <ligand>
        <name>ATP</name>
        <dbReference type="ChEBI" id="CHEBI:30616"/>
    </ligand>
</feature>
<evidence type="ECO:0000259" key="7">
    <source>
        <dbReference type="PROSITE" id="PS50052"/>
    </source>
</evidence>
<dbReference type="GO" id="GO:0005524">
    <property type="term" value="F:ATP binding"/>
    <property type="evidence" value="ECO:0007669"/>
    <property type="project" value="UniProtKB-KW"/>
</dbReference>
<sequence length="180" mass="19044">MSGRLIAIVGPSGVGKDSVMAGIVAASPKVGIVRRVITRAAEAGGEDFVAVTPQRFERMRTEGAFCLTWAAHGLLYGIPETARDQVAEGATLLVNLSRGVLPAAQKMFPGLLVLQLTAAPEVLARRLALRGRENAEEIKGRLARAEFAMPEGVAARRLHNDGSLDETVAQALTLIHPESA</sequence>
<evidence type="ECO:0000313" key="9">
    <source>
        <dbReference type="Proteomes" id="UP000541426"/>
    </source>
</evidence>
<reference evidence="8 9" key="1">
    <citation type="submission" date="2020-08" db="EMBL/GenBank/DDBJ databases">
        <title>Genomic Encyclopedia of Type Strains, Phase IV (KMG-IV): sequencing the most valuable type-strain genomes for metagenomic binning, comparative biology and taxonomic classification.</title>
        <authorList>
            <person name="Goeker M."/>
        </authorList>
    </citation>
    <scope>NUCLEOTIDE SEQUENCE [LARGE SCALE GENOMIC DNA]</scope>
    <source>
        <strain evidence="8 9">DSM 102235</strain>
    </source>
</reference>
<dbReference type="InterPro" id="IPR027417">
    <property type="entry name" value="P-loop_NTPase"/>
</dbReference>
<name>A0A7W6DYA7_9RHOB</name>
<dbReference type="NCBIfam" id="TIGR02322">
    <property type="entry name" value="phosphon_PhnN"/>
    <property type="match status" value="1"/>
</dbReference>
<dbReference type="GO" id="GO:0033863">
    <property type="term" value="F:ribose 1,5-bisphosphate phosphokinase activity"/>
    <property type="evidence" value="ECO:0007669"/>
    <property type="project" value="UniProtKB-UniRule"/>
</dbReference>
<proteinExistence type="inferred from homology"/>
<dbReference type="PANTHER" id="PTHR23117:SF8">
    <property type="entry name" value="RIBOSE 1,5-BISPHOSPHATE PHOSPHOKINASE PHNN"/>
    <property type="match status" value="1"/>
</dbReference>
<keyword evidence="3 6" id="KW-0808">Transferase</keyword>
<keyword evidence="8" id="KW-0418">Kinase</keyword>
<evidence type="ECO:0000313" key="8">
    <source>
        <dbReference type="EMBL" id="MBB3987509.1"/>
    </source>
</evidence>
<dbReference type="UniPathway" id="UPA00087">
    <property type="reaction ID" value="UER00175"/>
</dbReference>
<dbReference type="EMBL" id="JACIEJ010000010">
    <property type="protein sequence ID" value="MBB3987509.1"/>
    <property type="molecule type" value="Genomic_DNA"/>
</dbReference>
<evidence type="ECO:0000256" key="4">
    <source>
        <dbReference type="ARBA" id="ARBA00022741"/>
    </source>
</evidence>
<organism evidence="8 9">
    <name type="scientific">Sagittula marina</name>
    <dbReference type="NCBI Taxonomy" id="943940"/>
    <lineage>
        <taxon>Bacteria</taxon>
        <taxon>Pseudomonadati</taxon>
        <taxon>Pseudomonadota</taxon>
        <taxon>Alphaproteobacteria</taxon>
        <taxon>Rhodobacterales</taxon>
        <taxon>Roseobacteraceae</taxon>
        <taxon>Sagittula</taxon>
    </lineage>
</organism>
<dbReference type="SMART" id="SM00072">
    <property type="entry name" value="GuKc"/>
    <property type="match status" value="1"/>
</dbReference>
<dbReference type="HAMAP" id="MF_00836">
    <property type="entry name" value="PhnN"/>
    <property type="match status" value="1"/>
</dbReference>
<dbReference type="InterPro" id="IPR012699">
    <property type="entry name" value="PhnN"/>
</dbReference>
<protein>
    <recommendedName>
        <fullName evidence="6">Ribose 1,5-bisphosphate phosphokinase PhnN</fullName>
        <ecNumber evidence="6">2.7.4.23</ecNumber>
    </recommendedName>
    <alternativeName>
        <fullName evidence="6">Ribose 1,5-bisphosphokinase</fullName>
    </alternativeName>
</protein>
<dbReference type="GO" id="GO:0019634">
    <property type="term" value="P:organic phosphonate metabolic process"/>
    <property type="evidence" value="ECO:0007669"/>
    <property type="project" value="UniProtKB-UniRule"/>
</dbReference>
<dbReference type="GO" id="GO:0006015">
    <property type="term" value="P:5-phosphoribose 1-diphosphate biosynthetic process"/>
    <property type="evidence" value="ECO:0007669"/>
    <property type="project" value="UniProtKB-UniRule"/>
</dbReference>
<comment type="catalytic activity">
    <reaction evidence="1 6">
        <text>alpha-D-ribose 1,5-bisphosphate + ATP = 5-phospho-alpha-D-ribose 1-diphosphate + ADP</text>
        <dbReference type="Rhea" id="RHEA:20109"/>
        <dbReference type="ChEBI" id="CHEBI:30616"/>
        <dbReference type="ChEBI" id="CHEBI:58017"/>
        <dbReference type="ChEBI" id="CHEBI:68688"/>
        <dbReference type="ChEBI" id="CHEBI:456216"/>
        <dbReference type="EC" id="2.7.4.23"/>
    </reaction>
</comment>
<comment type="similarity">
    <text evidence="6">Belongs to the ribose 1,5-bisphosphokinase family.</text>
</comment>
<keyword evidence="4 6" id="KW-0547">Nucleotide-binding</keyword>
<dbReference type="EC" id="2.7.4.23" evidence="6"/>
<dbReference type="AlphaFoldDB" id="A0A7W6DYA7"/>
<feature type="domain" description="Guanylate kinase-like" evidence="7">
    <location>
        <begin position="3"/>
        <end position="176"/>
    </location>
</feature>
<accession>A0A7W6DYA7</accession>
<dbReference type="Proteomes" id="UP000541426">
    <property type="component" value="Unassembled WGS sequence"/>
</dbReference>
<evidence type="ECO:0000256" key="5">
    <source>
        <dbReference type="ARBA" id="ARBA00022840"/>
    </source>
</evidence>
<dbReference type="RefSeq" id="WP_183968677.1">
    <property type="nucleotide sequence ID" value="NZ_BAABBZ010000011.1"/>
</dbReference>
<dbReference type="SUPFAM" id="SSF52540">
    <property type="entry name" value="P-loop containing nucleoside triphosphate hydrolases"/>
    <property type="match status" value="1"/>
</dbReference>
<dbReference type="PROSITE" id="PS50052">
    <property type="entry name" value="GUANYLATE_KINASE_2"/>
    <property type="match status" value="1"/>
</dbReference>
<evidence type="ECO:0000256" key="3">
    <source>
        <dbReference type="ARBA" id="ARBA00022679"/>
    </source>
</evidence>
<comment type="caution">
    <text evidence="8">The sequence shown here is derived from an EMBL/GenBank/DDBJ whole genome shotgun (WGS) entry which is preliminary data.</text>
</comment>
<keyword evidence="9" id="KW-1185">Reference proteome</keyword>
<dbReference type="InterPro" id="IPR008145">
    <property type="entry name" value="GK/Ca_channel_bsu"/>
</dbReference>